<dbReference type="SUPFAM" id="SSF49899">
    <property type="entry name" value="Concanavalin A-like lectins/glucanases"/>
    <property type="match status" value="1"/>
</dbReference>
<accession>A0ABP6YLE1</accession>
<dbReference type="InterPro" id="IPR006558">
    <property type="entry name" value="LamG-like"/>
</dbReference>
<dbReference type="Gene3D" id="2.60.120.200">
    <property type="match status" value="1"/>
</dbReference>
<feature type="domain" description="LamG-like jellyroll fold" evidence="4">
    <location>
        <begin position="170"/>
        <end position="292"/>
    </location>
</feature>
<proteinExistence type="predicted"/>
<gene>
    <name evidence="5" type="ORF">GCM10022395_37100</name>
</gene>
<evidence type="ECO:0000313" key="5">
    <source>
        <dbReference type="EMBL" id="GAA3585697.1"/>
    </source>
</evidence>
<evidence type="ECO:0000256" key="3">
    <source>
        <dbReference type="SAM" id="Phobius"/>
    </source>
</evidence>
<dbReference type="InterPro" id="IPR051677">
    <property type="entry name" value="AfsR-DnrI-RedD_regulator"/>
</dbReference>
<reference evidence="6" key="1">
    <citation type="journal article" date="2019" name="Int. J. Syst. Evol. Microbiol.">
        <title>The Global Catalogue of Microorganisms (GCM) 10K type strain sequencing project: providing services to taxonomists for standard genome sequencing and annotation.</title>
        <authorList>
            <consortium name="The Broad Institute Genomics Platform"/>
            <consortium name="The Broad Institute Genome Sequencing Center for Infectious Disease"/>
            <person name="Wu L."/>
            <person name="Ma J."/>
        </authorList>
    </citation>
    <scope>NUCLEOTIDE SEQUENCE [LARGE SCALE GENOMIC DNA]</scope>
    <source>
        <strain evidence="6">JCM 17111</strain>
    </source>
</reference>
<keyword evidence="3" id="KW-0472">Membrane</keyword>
<dbReference type="PANTHER" id="PTHR35807:SF1">
    <property type="entry name" value="TRANSCRIPTIONAL REGULATOR REDD"/>
    <property type="match status" value="1"/>
</dbReference>
<dbReference type="PANTHER" id="PTHR35807">
    <property type="entry name" value="TRANSCRIPTIONAL REGULATOR REDD-RELATED"/>
    <property type="match status" value="1"/>
</dbReference>
<comment type="caution">
    <text evidence="5">The sequence shown here is derived from an EMBL/GenBank/DDBJ whole genome shotgun (WGS) entry which is preliminary data.</text>
</comment>
<dbReference type="InterPro" id="IPR013320">
    <property type="entry name" value="ConA-like_dom_sf"/>
</dbReference>
<dbReference type="RefSeq" id="WP_345008084.1">
    <property type="nucleotide sequence ID" value="NZ_BAABCY010000106.1"/>
</dbReference>
<keyword evidence="1" id="KW-0732">Signal</keyword>
<name>A0ABP6YLE1_9FLAO</name>
<organism evidence="5 6">
    <name type="scientific">Snuella lapsa</name>
    <dbReference type="NCBI Taxonomy" id="870481"/>
    <lineage>
        <taxon>Bacteria</taxon>
        <taxon>Pseudomonadati</taxon>
        <taxon>Bacteroidota</taxon>
        <taxon>Flavobacteriia</taxon>
        <taxon>Flavobacteriales</taxon>
        <taxon>Flavobacteriaceae</taxon>
        <taxon>Snuella</taxon>
    </lineage>
</organism>
<dbReference type="EMBL" id="BAABCY010000106">
    <property type="protein sequence ID" value="GAA3585697.1"/>
    <property type="molecule type" value="Genomic_DNA"/>
</dbReference>
<keyword evidence="6" id="KW-1185">Reference proteome</keyword>
<dbReference type="SMART" id="SM00560">
    <property type="entry name" value="LamGL"/>
    <property type="match status" value="1"/>
</dbReference>
<keyword evidence="3" id="KW-1133">Transmembrane helix</keyword>
<keyword evidence="3" id="KW-0812">Transmembrane</keyword>
<sequence length="593" mass="68181">MGITKKISVFYLCLVAWGCYSQESIDSLKTVPVELLDHSYTASAEINGEPLKEVSWIELPGKVTTGAFSSNTSKLTPQKRGFWFSPDIFNFNSYKEDIPKIFRAYKYDLKEKLKIYMPLEGHIDNLATSDNLEVSNDITFFEDQEHGTVAYFNGASSYIDLRDESNVAFNELTISVWLKPDKVNGIFSIIGKGEVFSAKIHKGVLQFTTPGIKDHFGSKRVVEPNVWTHVAFVYLPNKEMYFYVNGELVYKSIASRIEQTNHSMLVGTNLWGENYIGFMSNLAVWQRALSDDEVKEIYVKGIEIDEESSNVFLIIAFVVVLIFVLFMIFMRAKSRVRKTANASQKHSVIISDSIGTDYTIHCLGGFKVYNSKREDITHKLSPKRRELLLCLILFTLREGGITSKKMGQILWPGFSSARVKNNRSTQIKEIRSIFNDQPDIEIVYSDKKWRLKTDSSNTLDLFELQYMVPNLFRYNQHGVNTVEDVKKLLSIVNLGVLLPNFDADWVDPFKARYDSFILEILTPYLEKNNVEDDFLIEIIDAILVIDPLHEDAVKTKIEVLIRQGKHMSAQKVTEQFKKLYEQFYREPYLKELI</sequence>
<evidence type="ECO:0000256" key="2">
    <source>
        <dbReference type="ARBA" id="ARBA00023157"/>
    </source>
</evidence>
<feature type="transmembrane region" description="Helical" evidence="3">
    <location>
        <begin position="311"/>
        <end position="329"/>
    </location>
</feature>
<evidence type="ECO:0000259" key="4">
    <source>
        <dbReference type="SMART" id="SM00560"/>
    </source>
</evidence>
<evidence type="ECO:0000256" key="1">
    <source>
        <dbReference type="ARBA" id="ARBA00022729"/>
    </source>
</evidence>
<evidence type="ECO:0000313" key="6">
    <source>
        <dbReference type="Proteomes" id="UP001500954"/>
    </source>
</evidence>
<keyword evidence="2" id="KW-1015">Disulfide bond</keyword>
<dbReference type="Pfam" id="PF13385">
    <property type="entry name" value="Laminin_G_3"/>
    <property type="match status" value="1"/>
</dbReference>
<protein>
    <recommendedName>
        <fullName evidence="4">LamG-like jellyroll fold domain-containing protein</fullName>
    </recommendedName>
</protein>
<dbReference type="Proteomes" id="UP001500954">
    <property type="component" value="Unassembled WGS sequence"/>
</dbReference>